<evidence type="ECO:0000259" key="2">
    <source>
        <dbReference type="Pfam" id="PF13004"/>
    </source>
</evidence>
<comment type="caution">
    <text evidence="3">The sequence shown here is derived from an EMBL/GenBank/DDBJ whole genome shotgun (WGS) entry which is preliminary data.</text>
</comment>
<dbReference type="RefSeq" id="WP_121699733.1">
    <property type="nucleotide sequence ID" value="NZ_JBCLPP010000016.1"/>
</dbReference>
<dbReference type="Proteomes" id="UP001565200">
    <property type="component" value="Unassembled WGS sequence"/>
</dbReference>
<feature type="signal peptide" evidence="1">
    <location>
        <begin position="1"/>
        <end position="24"/>
    </location>
</feature>
<dbReference type="InterPro" id="IPR024361">
    <property type="entry name" value="BACON"/>
</dbReference>
<proteinExistence type="predicted"/>
<dbReference type="CDD" id="cd14948">
    <property type="entry name" value="BACON"/>
    <property type="match status" value="1"/>
</dbReference>
<protein>
    <submittedName>
        <fullName evidence="3">BACON domain-containing protein</fullName>
    </submittedName>
</protein>
<dbReference type="EMBL" id="JBCLPP010000016">
    <property type="protein sequence ID" value="MEY8245387.1"/>
    <property type="molecule type" value="Genomic_DNA"/>
</dbReference>
<evidence type="ECO:0000256" key="1">
    <source>
        <dbReference type="SAM" id="SignalP"/>
    </source>
</evidence>
<evidence type="ECO:0000313" key="4">
    <source>
        <dbReference type="Proteomes" id="UP001565200"/>
    </source>
</evidence>
<dbReference type="Gene3D" id="2.60.40.10">
    <property type="entry name" value="Immunoglobulins"/>
    <property type="match status" value="1"/>
</dbReference>
<keyword evidence="1" id="KW-0732">Signal</keyword>
<accession>A0ABV4CVH6</accession>
<gene>
    <name evidence="3" type="ORF">AAK873_07130</name>
</gene>
<name>A0ABV4CVH6_9BACT</name>
<dbReference type="PROSITE" id="PS51257">
    <property type="entry name" value="PROKAR_LIPOPROTEIN"/>
    <property type="match status" value="1"/>
</dbReference>
<organism evidence="3 4">
    <name type="scientific">Heminiphilus faecis</name>
    <dbReference type="NCBI Taxonomy" id="2601703"/>
    <lineage>
        <taxon>Bacteria</taxon>
        <taxon>Pseudomonadati</taxon>
        <taxon>Bacteroidota</taxon>
        <taxon>Bacteroidia</taxon>
        <taxon>Bacteroidales</taxon>
        <taxon>Muribaculaceae</taxon>
        <taxon>Heminiphilus</taxon>
    </lineage>
</organism>
<keyword evidence="4" id="KW-1185">Reference proteome</keyword>
<feature type="domain" description="BACON" evidence="2">
    <location>
        <begin position="61"/>
        <end position="114"/>
    </location>
</feature>
<evidence type="ECO:0000313" key="3">
    <source>
        <dbReference type="EMBL" id="MEY8245387.1"/>
    </source>
</evidence>
<reference evidence="3 4" key="1">
    <citation type="submission" date="2024-03" db="EMBL/GenBank/DDBJ databases">
        <title>Mouse gut bacterial collection (mGBC) of GemPharmatech.</title>
        <authorList>
            <person name="He Y."/>
            <person name="Dong L."/>
            <person name="Wu D."/>
            <person name="Gao X."/>
            <person name="Lin Z."/>
        </authorList>
    </citation>
    <scope>NUCLEOTIDE SEQUENCE [LARGE SCALE GENOMIC DNA]</scope>
    <source>
        <strain evidence="3 4">54-13</strain>
    </source>
</reference>
<dbReference type="InterPro" id="IPR013783">
    <property type="entry name" value="Ig-like_fold"/>
</dbReference>
<feature type="chain" id="PRO_5045139718" evidence="1">
    <location>
        <begin position="25"/>
        <end position="119"/>
    </location>
</feature>
<sequence>MKYTRLYIAALVAAGMWLTSCSHNDDGPTELEVGRTEMNFPSTGASQTLIVRSITQPAARTDASWLKAGNVAPSGNGNIMWGVPLTASANPEGSRTAILTISAAESSIDVKITQQGGAN</sequence>
<dbReference type="Pfam" id="PF13004">
    <property type="entry name" value="BACON"/>
    <property type="match status" value="1"/>
</dbReference>